<accession>A0A3D8GTL6</accession>
<sequence>MDKKYSKHTYFCIKQTKREIISYCKTLHEKFTEIFRRPEFQPFSITVVLEQSYPLHRTVKLNEGQGPVPYIIP</sequence>
<organism evidence="1 2">
    <name type="scientific">Neobacillus piezotolerans</name>
    <dbReference type="NCBI Taxonomy" id="2259171"/>
    <lineage>
        <taxon>Bacteria</taxon>
        <taxon>Bacillati</taxon>
        <taxon>Bacillota</taxon>
        <taxon>Bacilli</taxon>
        <taxon>Bacillales</taxon>
        <taxon>Bacillaceae</taxon>
        <taxon>Neobacillus</taxon>
    </lineage>
</organism>
<name>A0A3D8GTL6_9BACI</name>
<dbReference type="AlphaFoldDB" id="A0A3D8GTL6"/>
<dbReference type="EMBL" id="QNQT01000002">
    <property type="protein sequence ID" value="RDU37571.1"/>
    <property type="molecule type" value="Genomic_DNA"/>
</dbReference>
<proteinExistence type="predicted"/>
<comment type="caution">
    <text evidence="1">The sequence shown here is derived from an EMBL/GenBank/DDBJ whole genome shotgun (WGS) entry which is preliminary data.</text>
</comment>
<evidence type="ECO:0000313" key="1">
    <source>
        <dbReference type="EMBL" id="RDU37571.1"/>
    </source>
</evidence>
<keyword evidence="2" id="KW-1185">Reference proteome</keyword>
<reference evidence="1 2" key="1">
    <citation type="submission" date="2018-07" db="EMBL/GenBank/DDBJ databases">
        <title>Bacillus sp. YLB-04 draft genome sequence.</title>
        <authorList>
            <person name="Yu L."/>
            <person name="Tang X."/>
        </authorList>
    </citation>
    <scope>NUCLEOTIDE SEQUENCE [LARGE SCALE GENOMIC DNA]</scope>
    <source>
        <strain evidence="1 2">YLB-04</strain>
    </source>
</reference>
<dbReference type="Proteomes" id="UP000257144">
    <property type="component" value="Unassembled WGS sequence"/>
</dbReference>
<gene>
    <name evidence="1" type="ORF">DRW41_06945</name>
</gene>
<evidence type="ECO:0000313" key="2">
    <source>
        <dbReference type="Proteomes" id="UP000257144"/>
    </source>
</evidence>
<protein>
    <submittedName>
        <fullName evidence="1">Uncharacterized protein</fullName>
    </submittedName>
</protein>